<organism evidence="1 2">
    <name type="scientific">Prorocentrum cordatum</name>
    <dbReference type="NCBI Taxonomy" id="2364126"/>
    <lineage>
        <taxon>Eukaryota</taxon>
        <taxon>Sar</taxon>
        <taxon>Alveolata</taxon>
        <taxon>Dinophyceae</taxon>
        <taxon>Prorocentrales</taxon>
        <taxon>Prorocentraceae</taxon>
        <taxon>Prorocentrum</taxon>
    </lineage>
</organism>
<keyword evidence="2" id="KW-1185">Reference proteome</keyword>
<name>A0ABN9Y1V0_9DINO</name>
<proteinExistence type="predicted"/>
<reference evidence="1" key="1">
    <citation type="submission" date="2023-10" db="EMBL/GenBank/DDBJ databases">
        <authorList>
            <person name="Chen Y."/>
            <person name="Shah S."/>
            <person name="Dougan E. K."/>
            <person name="Thang M."/>
            <person name="Chan C."/>
        </authorList>
    </citation>
    <scope>NUCLEOTIDE SEQUENCE [LARGE SCALE GENOMIC DNA]</scope>
</reference>
<gene>
    <name evidence="1" type="ORF">PCOR1329_LOCUS81656</name>
</gene>
<dbReference type="EMBL" id="CAUYUJ010021668">
    <property type="protein sequence ID" value="CAK0906254.1"/>
    <property type="molecule type" value="Genomic_DNA"/>
</dbReference>
<evidence type="ECO:0000313" key="1">
    <source>
        <dbReference type="EMBL" id="CAK0906254.1"/>
    </source>
</evidence>
<accession>A0ABN9Y1V0</accession>
<dbReference type="Proteomes" id="UP001189429">
    <property type="component" value="Unassembled WGS sequence"/>
</dbReference>
<sequence>MAIRQERDALKRWPMAYKSAQQWSQVYNGIHIINSPEEVARQGATGAVIEPSAVDFDVRYAVVAYAVHHSAASGPSAAARAPAVRAAAEASCSSPRSQLPEIAPTRAADVEVGAGLPHHIRHWDVLRALGLAQMSTFSAQLTK</sequence>
<evidence type="ECO:0000313" key="2">
    <source>
        <dbReference type="Proteomes" id="UP001189429"/>
    </source>
</evidence>
<comment type="caution">
    <text evidence="1">The sequence shown here is derived from an EMBL/GenBank/DDBJ whole genome shotgun (WGS) entry which is preliminary data.</text>
</comment>
<protein>
    <submittedName>
        <fullName evidence="1">Uncharacterized protein</fullName>
    </submittedName>
</protein>